<proteinExistence type="predicted"/>
<dbReference type="Proteomes" id="UP001061298">
    <property type="component" value="Chromosome"/>
</dbReference>
<name>A0ABY6DWT9_9ACTN</name>
<protein>
    <submittedName>
        <fullName evidence="3">DUF5709 domain-containing protein</fullName>
    </submittedName>
</protein>
<dbReference type="InterPro" id="IPR043763">
    <property type="entry name" value="DUF5709"/>
</dbReference>
<dbReference type="Pfam" id="PF18970">
    <property type="entry name" value="DUF5709"/>
    <property type="match status" value="1"/>
</dbReference>
<dbReference type="RefSeq" id="WP_263229066.1">
    <property type="nucleotide sequence ID" value="NZ_CP106793.1"/>
</dbReference>
<evidence type="ECO:0000259" key="2">
    <source>
        <dbReference type="Pfam" id="PF18970"/>
    </source>
</evidence>
<keyword evidence="4" id="KW-1185">Reference proteome</keyword>
<gene>
    <name evidence="3" type="ORF">N8I84_09195</name>
</gene>
<organism evidence="3 4">
    <name type="scientific">Streptomyces cynarae</name>
    <dbReference type="NCBI Taxonomy" id="2981134"/>
    <lineage>
        <taxon>Bacteria</taxon>
        <taxon>Bacillati</taxon>
        <taxon>Actinomycetota</taxon>
        <taxon>Actinomycetes</taxon>
        <taxon>Kitasatosporales</taxon>
        <taxon>Streptomycetaceae</taxon>
        <taxon>Streptomyces</taxon>
    </lineage>
</organism>
<reference evidence="3" key="1">
    <citation type="submission" date="2022-10" db="EMBL/GenBank/DDBJ databases">
        <authorList>
            <person name="Mo P."/>
        </authorList>
    </citation>
    <scope>NUCLEOTIDE SEQUENCE</scope>
    <source>
        <strain evidence="3">HUAS 13-4</strain>
    </source>
</reference>
<sequence length="153" mass="16156">MGDEVYQPQQDEDVVEDMSPLESPDSLENRVVEPMEEGYSPPEKPLAVNDVGTTAAEQRDGESLDERLAREVPEDTATVGDGIGDLPGGEGEPRDDEVGGPDAGRLVAPDEGAHEDTDAEAVANDVGFDSGARTAEEAAVHVVPDDGEDETRL</sequence>
<dbReference type="EMBL" id="CP106793">
    <property type="protein sequence ID" value="UXY18875.1"/>
    <property type="molecule type" value="Genomic_DNA"/>
</dbReference>
<feature type="compositionally biased region" description="Basic and acidic residues" evidence="1">
    <location>
        <begin position="57"/>
        <end position="73"/>
    </location>
</feature>
<accession>A0ABY6DWT9</accession>
<evidence type="ECO:0000313" key="4">
    <source>
        <dbReference type="Proteomes" id="UP001061298"/>
    </source>
</evidence>
<feature type="region of interest" description="Disordered" evidence="1">
    <location>
        <begin position="1"/>
        <end position="118"/>
    </location>
</feature>
<feature type="compositionally biased region" description="Gly residues" evidence="1">
    <location>
        <begin position="81"/>
        <end position="90"/>
    </location>
</feature>
<evidence type="ECO:0000313" key="3">
    <source>
        <dbReference type="EMBL" id="UXY18875.1"/>
    </source>
</evidence>
<evidence type="ECO:0000256" key="1">
    <source>
        <dbReference type="SAM" id="MobiDB-lite"/>
    </source>
</evidence>
<feature type="domain" description="DUF5709" evidence="2">
    <location>
        <begin position="97"/>
        <end position="145"/>
    </location>
</feature>